<evidence type="ECO:0000313" key="2">
    <source>
        <dbReference type="EMBL" id="SQB43366.1"/>
    </source>
</evidence>
<proteinExistence type="predicted"/>
<evidence type="ECO:0000313" key="4">
    <source>
        <dbReference type="Proteomes" id="UP000251670"/>
    </source>
</evidence>
<dbReference type="AlphaFoldDB" id="A0A2X2WQL2"/>
<reference evidence="2 4" key="2">
    <citation type="submission" date="2018-06" db="EMBL/GenBank/DDBJ databases">
        <authorList>
            <consortium name="Pathogen Informatics"/>
            <person name="Doyle S."/>
        </authorList>
    </citation>
    <scope>NUCLEOTIDE SEQUENCE [LARGE SCALE GENOMIC DNA]</scope>
    <source>
        <strain evidence="2 4">NCTC13492</strain>
    </source>
</reference>
<dbReference type="EMBL" id="FNEG01000007">
    <property type="protein sequence ID" value="SDJ63794.1"/>
    <property type="molecule type" value="Genomic_DNA"/>
</dbReference>
<dbReference type="NCBIfam" id="NF047798">
    <property type="entry name" value="leader_Chryseo"/>
    <property type="match status" value="1"/>
</dbReference>
<evidence type="ECO:0000313" key="1">
    <source>
        <dbReference type="EMBL" id="SDJ63794.1"/>
    </source>
</evidence>
<reference evidence="1 3" key="1">
    <citation type="submission" date="2016-10" db="EMBL/GenBank/DDBJ databases">
        <authorList>
            <person name="Varghese N."/>
            <person name="Submissions S."/>
        </authorList>
    </citation>
    <scope>NUCLEOTIDE SEQUENCE [LARGE SCALE GENOMIC DNA]</scope>
    <source>
        <strain evidence="1 3">DSM 19299</strain>
    </source>
</reference>
<accession>A0A2X2WQL2</accession>
<dbReference type="InterPro" id="IPR058074">
    <property type="entry name" value="Bacteriocin-like"/>
</dbReference>
<dbReference type="STRING" id="445960.SAMN05421542_3978"/>
<name>A0A2X2WQL2_CHRJE</name>
<dbReference type="Proteomes" id="UP000251670">
    <property type="component" value="Unassembled WGS sequence"/>
</dbReference>
<protein>
    <submittedName>
        <fullName evidence="2">Uncharacterized protein</fullName>
    </submittedName>
</protein>
<dbReference type="Proteomes" id="UP000199426">
    <property type="component" value="Unassembled WGS sequence"/>
</dbReference>
<organism evidence="2 4">
    <name type="scientific">Chryseobacterium jejuense</name>
    <dbReference type="NCBI Taxonomy" id="445960"/>
    <lineage>
        <taxon>Bacteria</taxon>
        <taxon>Pseudomonadati</taxon>
        <taxon>Bacteroidota</taxon>
        <taxon>Flavobacteriia</taxon>
        <taxon>Flavobacteriales</taxon>
        <taxon>Weeksellaceae</taxon>
        <taxon>Chryseobacterium group</taxon>
        <taxon>Chryseobacterium</taxon>
    </lineage>
</organism>
<sequence>MIFLTTLVPQTKIYTMKNLKKITRVQLREVQGGVLPGMRRCVDGQTCKLRIWWIGGLEEVPCNSPYPVCAPEGYYPPDNGDPGTIHVAN</sequence>
<dbReference type="EMBL" id="UAWB01000004">
    <property type="protein sequence ID" value="SQB43366.1"/>
    <property type="molecule type" value="Genomic_DNA"/>
</dbReference>
<keyword evidence="3" id="KW-1185">Reference proteome</keyword>
<evidence type="ECO:0000313" key="3">
    <source>
        <dbReference type="Proteomes" id="UP000199426"/>
    </source>
</evidence>
<gene>
    <name evidence="2" type="ORF">NCTC13492_02212</name>
    <name evidence="1" type="ORF">SAMN05421542_3978</name>
</gene>